<reference evidence="1" key="1">
    <citation type="submission" date="2018-02" db="EMBL/GenBank/DDBJ databases">
        <title>Rhizophora mucronata_Transcriptome.</title>
        <authorList>
            <person name="Meera S.P."/>
            <person name="Sreeshan A."/>
            <person name="Augustine A."/>
        </authorList>
    </citation>
    <scope>NUCLEOTIDE SEQUENCE</scope>
    <source>
        <tissue evidence="1">Leaf</tissue>
    </source>
</reference>
<name>A0A2P2NGQ4_RHIMU</name>
<organism evidence="1">
    <name type="scientific">Rhizophora mucronata</name>
    <name type="common">Asiatic mangrove</name>
    <dbReference type="NCBI Taxonomy" id="61149"/>
    <lineage>
        <taxon>Eukaryota</taxon>
        <taxon>Viridiplantae</taxon>
        <taxon>Streptophyta</taxon>
        <taxon>Embryophyta</taxon>
        <taxon>Tracheophyta</taxon>
        <taxon>Spermatophyta</taxon>
        <taxon>Magnoliopsida</taxon>
        <taxon>eudicotyledons</taxon>
        <taxon>Gunneridae</taxon>
        <taxon>Pentapetalae</taxon>
        <taxon>rosids</taxon>
        <taxon>fabids</taxon>
        <taxon>Malpighiales</taxon>
        <taxon>Rhizophoraceae</taxon>
        <taxon>Rhizophora</taxon>
    </lineage>
</organism>
<proteinExistence type="predicted"/>
<evidence type="ECO:0000313" key="1">
    <source>
        <dbReference type="EMBL" id="MBX41657.1"/>
    </source>
</evidence>
<protein>
    <submittedName>
        <fullName evidence="1">Uncharacterized protein</fullName>
    </submittedName>
</protein>
<dbReference type="AlphaFoldDB" id="A0A2P2NGQ4"/>
<accession>A0A2P2NGQ4</accession>
<dbReference type="EMBL" id="GGEC01061173">
    <property type="protein sequence ID" value="MBX41657.1"/>
    <property type="molecule type" value="Transcribed_RNA"/>
</dbReference>
<sequence>MWLPAVHQDRICRSAWDDQLKGLPKAVGLTSSRLKFN</sequence>